<organism evidence="4 5">
    <name type="scientific">Albugo candida</name>
    <dbReference type="NCBI Taxonomy" id="65357"/>
    <lineage>
        <taxon>Eukaryota</taxon>
        <taxon>Sar</taxon>
        <taxon>Stramenopiles</taxon>
        <taxon>Oomycota</taxon>
        <taxon>Peronosporomycetes</taxon>
        <taxon>Albuginales</taxon>
        <taxon>Albuginaceae</taxon>
        <taxon>Albugo</taxon>
    </lineage>
</organism>
<dbReference type="Proteomes" id="UP000053237">
    <property type="component" value="Unassembled WGS sequence"/>
</dbReference>
<feature type="transmembrane region" description="Helical" evidence="2">
    <location>
        <begin position="1065"/>
        <end position="1083"/>
    </location>
</feature>
<feature type="transmembrane region" description="Helical" evidence="2">
    <location>
        <begin position="872"/>
        <end position="897"/>
    </location>
</feature>
<feature type="transmembrane region" description="Helical" evidence="2">
    <location>
        <begin position="795"/>
        <end position="814"/>
    </location>
</feature>
<feature type="transmembrane region" description="Helical" evidence="2">
    <location>
        <begin position="753"/>
        <end position="775"/>
    </location>
</feature>
<dbReference type="Pfam" id="PF06011">
    <property type="entry name" value="TRP"/>
    <property type="match status" value="1"/>
</dbReference>
<dbReference type="InParanoid" id="A0A024GUU8"/>
<feature type="compositionally biased region" description="Polar residues" evidence="1">
    <location>
        <begin position="455"/>
        <end position="464"/>
    </location>
</feature>
<feature type="region of interest" description="Disordered" evidence="1">
    <location>
        <begin position="261"/>
        <end position="282"/>
    </location>
</feature>
<keyword evidence="2" id="KW-0472">Membrane</keyword>
<dbReference type="PANTHER" id="PTHR31145">
    <property type="entry name" value="INTEGRAL MEMBRANE PROTEIN (AFU_ORTHOLOGUE AFUA_7G01610)"/>
    <property type="match status" value="1"/>
</dbReference>
<feature type="compositionally biased region" description="Polar residues" evidence="1">
    <location>
        <begin position="268"/>
        <end position="280"/>
    </location>
</feature>
<keyword evidence="2" id="KW-0812">Transmembrane</keyword>
<feature type="compositionally biased region" description="Polar residues" evidence="1">
    <location>
        <begin position="94"/>
        <end position="104"/>
    </location>
</feature>
<feature type="domain" description="TRP C-terminal" evidence="3">
    <location>
        <begin position="850"/>
        <end position="1122"/>
    </location>
</feature>
<reference evidence="4 5" key="1">
    <citation type="submission" date="2012-05" db="EMBL/GenBank/DDBJ databases">
        <title>Recombination and specialization in a pathogen metapopulation.</title>
        <authorList>
            <person name="Gardiner A."/>
            <person name="Kemen E."/>
            <person name="Schultz-Larsen T."/>
            <person name="MacLean D."/>
            <person name="Van Oosterhout C."/>
            <person name="Jones J.D.G."/>
        </authorList>
    </citation>
    <scope>NUCLEOTIDE SEQUENCE [LARGE SCALE GENOMIC DNA]</scope>
    <source>
        <strain evidence="4 5">Ac Nc2</strain>
    </source>
</reference>
<sequence length="1144" mass="125653">MNHVLWLLCHQIYYAARFVNGRVALLDFLDENSERVEEPSSLNLLGPPDSSFPKSYNDETEKATERTVPEQPSIPNLKPNELLKHPQTNERTQDITAPNNGSSTTLDYTTANEVGPRNQIEEDPVVQLGVISDTVKKSPLGSVVPQLIENPPEDIITSITPLKTYLSNTPIETHSESSFSNASQKYSGRTENTEQSHTINTATEPNSINELTSSPAQTTKKLLGTSIAPVINSPTEQSVSSYISALSSDSTKSLLDVPDAISSLGKPPQSTIKSTSSSPPRANPIQGLYYGIHEQTPTIPLETSISPTKSSSNSIDKNIESQEVDAGSSNERRSILSGIITSPTPPIPLLPSPIYPSVSTTPAVSISYVAEVLPREKELPVITDHNDQNQRAIKGAGNLIEDLISGPEPVETAAHPFESKARNPTEPQIQKPSLLSIGSDGSNLQNPDWPATRSPLPNTNNGNHSEGFDERDASVDADNLILGNIVLDGKLGSNPVNLAPNPTLDNASTAKTAVISPFRDAADNTVSENIILSVSNPSSTLIDMEANTLTRESGKIQPLNNLETESGLPEILNSKPTPSVEELPSNSRLIVDTQDSYGDDESNKPPNEARSQNSTTGMMPKVAIESSTSSSAHLNLRLRKPPAIQNANQRDVILYNASKPENPLVTESLPNRVKTRDKAEVTVLDIKTTVSAPAQESSSPSLRMYVRGTPLIKKAQTEGINPEVIVIGGRNRFPTDDGLPSELSQSERMIHKVIKYAASTFAGITVAFLLFFHFVLTDRSLCWQNAFWAPNSWELIYYLGYLQQMSSVSQLLLLKTPYFVWEYTDSFAWTGLLIQSDLGLNRGHITRRLQQLILGGIVSFGDRLAIHEDKILYEALIGFSIVFATLLVAFCLFNLCAKYHSDKEAKFMQTSNSPYRRISIRTAGLSILFWYCSLFPISMYASFEMSMEYIAGEIYPALFVAIALVLVVCIGGLIISGYVIMHATETDLREDNMLALWGSLYSELTYRSRMFFIIIGVFQITLGICVGFFDNDPGQMVAVMLLRLSYFIAVFSFNPYADALMVKAIYIVETLMIINHSLAFAFLSTTNMSTSTRYGIGDAFITINSVVILLWFIRQLIVFAAYVRSWSAKSHVEHVIAGESYMCH</sequence>
<feature type="region of interest" description="Disordered" evidence="1">
    <location>
        <begin position="172"/>
        <end position="213"/>
    </location>
</feature>
<feature type="compositionally biased region" description="Polar residues" evidence="1">
    <location>
        <begin position="584"/>
        <end position="596"/>
    </location>
</feature>
<feature type="transmembrane region" description="Helical" evidence="2">
    <location>
        <begin position="1035"/>
        <end position="1053"/>
    </location>
</feature>
<evidence type="ECO:0000313" key="4">
    <source>
        <dbReference type="EMBL" id="CCI50375.1"/>
    </source>
</evidence>
<feature type="compositionally biased region" description="Basic and acidic residues" evidence="1">
    <location>
        <begin position="81"/>
        <end position="93"/>
    </location>
</feature>
<proteinExistence type="predicted"/>
<keyword evidence="5" id="KW-1185">Reference proteome</keyword>
<evidence type="ECO:0000259" key="3">
    <source>
        <dbReference type="Pfam" id="PF06011"/>
    </source>
</evidence>
<dbReference type="STRING" id="65357.A0A024GUU8"/>
<evidence type="ECO:0000256" key="2">
    <source>
        <dbReference type="SAM" id="Phobius"/>
    </source>
</evidence>
<dbReference type="EMBL" id="CAIX01000468">
    <property type="protein sequence ID" value="CCI50375.1"/>
    <property type="molecule type" value="Genomic_DNA"/>
</dbReference>
<feature type="region of interest" description="Disordered" evidence="1">
    <location>
        <begin position="37"/>
        <end position="104"/>
    </location>
</feature>
<dbReference type="PANTHER" id="PTHR31145:SF6">
    <property type="entry name" value="INTEGRAL MEMBRANE PROTEIN (AFU_ORTHOLOGUE AFUA_7G01610)"/>
    <property type="match status" value="1"/>
</dbReference>
<protein>
    <recommendedName>
        <fullName evidence="3">TRP C-terminal domain-containing protein</fullName>
    </recommendedName>
</protein>
<evidence type="ECO:0000313" key="5">
    <source>
        <dbReference type="Proteomes" id="UP000053237"/>
    </source>
</evidence>
<comment type="caution">
    <text evidence="4">The sequence shown here is derived from an EMBL/GenBank/DDBJ whole genome shotgun (WGS) entry which is preliminary data.</text>
</comment>
<name>A0A024GUU8_9STRA</name>
<dbReference type="InterPro" id="IPR010308">
    <property type="entry name" value="TRP_C"/>
</dbReference>
<dbReference type="AlphaFoldDB" id="A0A024GUU8"/>
<dbReference type="InterPro" id="IPR040241">
    <property type="entry name" value="TRP_Flc/Pkd2-like"/>
</dbReference>
<dbReference type="OrthoDB" id="72921at2759"/>
<accession>A0A024GUU8</accession>
<feature type="transmembrane region" description="Helical" evidence="2">
    <location>
        <begin position="918"/>
        <end position="942"/>
    </location>
</feature>
<gene>
    <name evidence="4" type="ORF">BN9_120640</name>
</gene>
<evidence type="ECO:0000256" key="1">
    <source>
        <dbReference type="SAM" id="MobiDB-lite"/>
    </source>
</evidence>
<dbReference type="GO" id="GO:0016020">
    <property type="term" value="C:membrane"/>
    <property type="evidence" value="ECO:0007669"/>
    <property type="project" value="TreeGrafter"/>
</dbReference>
<dbReference type="GO" id="GO:0055085">
    <property type="term" value="P:transmembrane transport"/>
    <property type="evidence" value="ECO:0007669"/>
    <property type="project" value="TreeGrafter"/>
</dbReference>
<keyword evidence="2" id="KW-1133">Transmembrane helix</keyword>
<feature type="region of interest" description="Disordered" evidence="1">
    <location>
        <begin position="417"/>
        <end position="470"/>
    </location>
</feature>
<feature type="transmembrane region" description="Helical" evidence="2">
    <location>
        <begin position="1103"/>
        <end position="1123"/>
    </location>
</feature>
<feature type="transmembrane region" description="Helical" evidence="2">
    <location>
        <begin position="1010"/>
        <end position="1029"/>
    </location>
</feature>
<feature type="region of interest" description="Disordered" evidence="1">
    <location>
        <begin position="563"/>
        <end position="618"/>
    </location>
</feature>
<feature type="compositionally biased region" description="Basic and acidic residues" evidence="1">
    <location>
        <begin position="56"/>
        <end position="68"/>
    </location>
</feature>
<feature type="transmembrane region" description="Helical" evidence="2">
    <location>
        <begin position="954"/>
        <end position="980"/>
    </location>
</feature>